<organism evidence="2 3">
    <name type="scientific">Sordaria brevicollis</name>
    <dbReference type="NCBI Taxonomy" id="83679"/>
    <lineage>
        <taxon>Eukaryota</taxon>
        <taxon>Fungi</taxon>
        <taxon>Dikarya</taxon>
        <taxon>Ascomycota</taxon>
        <taxon>Pezizomycotina</taxon>
        <taxon>Sordariomycetes</taxon>
        <taxon>Sordariomycetidae</taxon>
        <taxon>Sordariales</taxon>
        <taxon>Sordariaceae</taxon>
        <taxon>Sordaria</taxon>
    </lineage>
</organism>
<accession>A0AAE0NVV0</accession>
<reference evidence="2" key="2">
    <citation type="submission" date="2023-07" db="EMBL/GenBank/DDBJ databases">
        <authorList>
            <consortium name="Lawrence Berkeley National Laboratory"/>
            <person name="Haridas S."/>
            <person name="Hensen N."/>
            <person name="Bonometti L."/>
            <person name="Westerberg I."/>
            <person name="Brannstrom I.O."/>
            <person name="Guillou S."/>
            <person name="Cros-Aarteil S."/>
            <person name="Calhoun S."/>
            <person name="Kuo A."/>
            <person name="Mondo S."/>
            <person name="Pangilinan J."/>
            <person name="Riley R."/>
            <person name="LaButti K."/>
            <person name="Andreopoulos B."/>
            <person name="Lipzen A."/>
            <person name="Chen C."/>
            <person name="Yanf M."/>
            <person name="Daum C."/>
            <person name="Ng V."/>
            <person name="Clum A."/>
            <person name="Steindorff A."/>
            <person name="Ohm R."/>
            <person name="Martin F."/>
            <person name="Silar P."/>
            <person name="Natvig D."/>
            <person name="Lalanne C."/>
            <person name="Gautier V."/>
            <person name="Ament-velasquez S.L."/>
            <person name="Kruys A."/>
            <person name="Hutchinson M.I."/>
            <person name="Powell A.J."/>
            <person name="Barry K."/>
            <person name="Miller A.N."/>
            <person name="Grigoriev I.V."/>
            <person name="Debuchy R."/>
            <person name="Gladieux P."/>
            <person name="Thoren M.H."/>
            <person name="Johannesson H."/>
        </authorList>
    </citation>
    <scope>NUCLEOTIDE SEQUENCE</scope>
    <source>
        <strain evidence="2">FGSC 1904</strain>
    </source>
</reference>
<comment type="caution">
    <text evidence="2">The sequence shown here is derived from an EMBL/GenBank/DDBJ whole genome shotgun (WGS) entry which is preliminary data.</text>
</comment>
<dbReference type="AlphaFoldDB" id="A0AAE0NVV0"/>
<gene>
    <name evidence="2" type="ORF">B0T20DRAFT_98089</name>
</gene>
<dbReference type="EMBL" id="JAUTDP010000015">
    <property type="protein sequence ID" value="KAK3388550.1"/>
    <property type="molecule type" value="Genomic_DNA"/>
</dbReference>
<feature type="signal peptide" evidence="1">
    <location>
        <begin position="1"/>
        <end position="22"/>
    </location>
</feature>
<sequence length="208" mass="22930">MFSSILTAAAALAILQFPAAHAAPTVIEGDSVTTVEPIPGYNIVDLTWEVEITPGGPTMNVTGTIQDVVKRLTEVNPNYVSDFGLDKPIDDMDLPVQTRAWVERNIFCDVPFSDASNEEIVKGIKYLRTVSGRPKNGPGPDNCGRVSCSYYSAIYWCNMNAYDMTLDGFYDIANGAQRIVDTCRRGSRVEGQVHYTRGWNVLVRHDSC</sequence>
<keyword evidence="3" id="KW-1185">Reference proteome</keyword>
<evidence type="ECO:0000313" key="2">
    <source>
        <dbReference type="EMBL" id="KAK3388550.1"/>
    </source>
</evidence>
<protein>
    <submittedName>
        <fullName evidence="2">Uncharacterized protein</fullName>
    </submittedName>
</protein>
<reference evidence="2" key="1">
    <citation type="journal article" date="2023" name="Mol. Phylogenet. Evol.">
        <title>Genome-scale phylogeny and comparative genomics of the fungal order Sordariales.</title>
        <authorList>
            <person name="Hensen N."/>
            <person name="Bonometti L."/>
            <person name="Westerberg I."/>
            <person name="Brannstrom I.O."/>
            <person name="Guillou S."/>
            <person name="Cros-Aarteil S."/>
            <person name="Calhoun S."/>
            <person name="Haridas S."/>
            <person name="Kuo A."/>
            <person name="Mondo S."/>
            <person name="Pangilinan J."/>
            <person name="Riley R."/>
            <person name="LaButti K."/>
            <person name="Andreopoulos B."/>
            <person name="Lipzen A."/>
            <person name="Chen C."/>
            <person name="Yan M."/>
            <person name="Daum C."/>
            <person name="Ng V."/>
            <person name="Clum A."/>
            <person name="Steindorff A."/>
            <person name="Ohm R.A."/>
            <person name="Martin F."/>
            <person name="Silar P."/>
            <person name="Natvig D.O."/>
            <person name="Lalanne C."/>
            <person name="Gautier V."/>
            <person name="Ament-Velasquez S.L."/>
            <person name="Kruys A."/>
            <person name="Hutchinson M.I."/>
            <person name="Powell A.J."/>
            <person name="Barry K."/>
            <person name="Miller A.N."/>
            <person name="Grigoriev I.V."/>
            <person name="Debuchy R."/>
            <person name="Gladieux P."/>
            <person name="Hiltunen Thoren M."/>
            <person name="Johannesson H."/>
        </authorList>
    </citation>
    <scope>NUCLEOTIDE SEQUENCE</scope>
    <source>
        <strain evidence="2">FGSC 1904</strain>
    </source>
</reference>
<feature type="chain" id="PRO_5042169829" evidence="1">
    <location>
        <begin position="23"/>
        <end position="208"/>
    </location>
</feature>
<dbReference type="PANTHER" id="PTHR35605">
    <property type="entry name" value="ECP2 EFFECTOR PROTEIN DOMAIN-CONTAINING PROTEIN-RELATED"/>
    <property type="match status" value="1"/>
</dbReference>
<evidence type="ECO:0000256" key="1">
    <source>
        <dbReference type="SAM" id="SignalP"/>
    </source>
</evidence>
<evidence type="ECO:0000313" key="3">
    <source>
        <dbReference type="Proteomes" id="UP001281003"/>
    </source>
</evidence>
<dbReference type="Proteomes" id="UP001281003">
    <property type="component" value="Unassembled WGS sequence"/>
</dbReference>
<name>A0AAE0NVV0_SORBR</name>
<keyword evidence="1" id="KW-0732">Signal</keyword>
<dbReference type="PANTHER" id="PTHR35605:SF1">
    <property type="entry name" value="ECP2 EFFECTOR PROTEIN DOMAIN-CONTAINING PROTEIN-RELATED"/>
    <property type="match status" value="1"/>
</dbReference>
<proteinExistence type="predicted"/>